<evidence type="ECO:0000313" key="2">
    <source>
        <dbReference type="EMBL" id="KLO16257.1"/>
    </source>
</evidence>
<feature type="compositionally biased region" description="Pro residues" evidence="1">
    <location>
        <begin position="72"/>
        <end position="82"/>
    </location>
</feature>
<evidence type="ECO:0000313" key="3">
    <source>
        <dbReference type="Proteomes" id="UP000053477"/>
    </source>
</evidence>
<feature type="region of interest" description="Disordered" evidence="1">
    <location>
        <begin position="163"/>
        <end position="238"/>
    </location>
</feature>
<feature type="region of interest" description="Disordered" evidence="1">
    <location>
        <begin position="325"/>
        <end position="356"/>
    </location>
</feature>
<dbReference type="InParanoid" id="A0A0H2RX92"/>
<accession>A0A0H2RX92</accession>
<feature type="compositionally biased region" description="Low complexity" evidence="1">
    <location>
        <begin position="163"/>
        <end position="174"/>
    </location>
</feature>
<feature type="region of interest" description="Disordered" evidence="1">
    <location>
        <begin position="278"/>
        <end position="300"/>
    </location>
</feature>
<dbReference type="AlphaFoldDB" id="A0A0H2RX92"/>
<gene>
    <name evidence="2" type="ORF">SCHPADRAFT_220711</name>
</gene>
<feature type="compositionally biased region" description="Low complexity" evidence="1">
    <location>
        <begin position="181"/>
        <end position="195"/>
    </location>
</feature>
<feature type="compositionally biased region" description="Low complexity" evidence="1">
    <location>
        <begin position="28"/>
        <end position="40"/>
    </location>
</feature>
<feature type="region of interest" description="Disordered" evidence="1">
    <location>
        <begin position="24"/>
        <end position="127"/>
    </location>
</feature>
<feature type="compositionally biased region" description="Basic and acidic residues" evidence="1">
    <location>
        <begin position="49"/>
        <end position="63"/>
    </location>
</feature>
<evidence type="ECO:0000256" key="1">
    <source>
        <dbReference type="SAM" id="MobiDB-lite"/>
    </source>
</evidence>
<sequence>MSSVGGHGLFSLCSLPSINEDDERAFLRSGSGSGARPSSPNLLGGLPEGIKRERTPFHREERASTPVAAAPTSPPGLKPSPMSPSKKRKLGSGGNSSSSNGVRSPGAPANRKSPAPAPRQPATPAAAAPVRAPIPLISVPGLPSAIANIIASNLNPALLRQLQQRRSQQQLQAQPQPPPQRQLRPLPVLQRTKSTNNKENKENSNGLHFTVTRFAAASRDARRPQRRSKRGGPGEVTTLTAKNMNIKDYLEALESVEKLNQWKRARRTEEDILEEELKEEMEEEEEGKERDPVSNSRLPCLSRRQRSSAYCIPSAKTTAFRISSTKPAWTRSNPTSSPTLNLTSFPTSRTTRTCSP</sequence>
<keyword evidence="3" id="KW-1185">Reference proteome</keyword>
<reference evidence="2 3" key="1">
    <citation type="submission" date="2015-04" db="EMBL/GenBank/DDBJ databases">
        <title>Complete genome sequence of Schizopora paradoxa KUC8140, a cosmopolitan wood degrader in East Asia.</title>
        <authorList>
            <consortium name="DOE Joint Genome Institute"/>
            <person name="Min B."/>
            <person name="Park H."/>
            <person name="Jang Y."/>
            <person name="Kim J.-J."/>
            <person name="Kim K.H."/>
            <person name="Pangilinan J."/>
            <person name="Lipzen A."/>
            <person name="Riley R."/>
            <person name="Grigoriev I.V."/>
            <person name="Spatafora J.W."/>
            <person name="Choi I.-G."/>
        </authorList>
    </citation>
    <scope>NUCLEOTIDE SEQUENCE [LARGE SCALE GENOMIC DNA]</scope>
    <source>
        <strain evidence="2 3">KUC8140</strain>
    </source>
</reference>
<protein>
    <submittedName>
        <fullName evidence="2">Uncharacterized protein</fullName>
    </submittedName>
</protein>
<dbReference type="EMBL" id="KQ085918">
    <property type="protein sequence ID" value="KLO16257.1"/>
    <property type="molecule type" value="Genomic_DNA"/>
</dbReference>
<dbReference type="Proteomes" id="UP000053477">
    <property type="component" value="Unassembled WGS sequence"/>
</dbReference>
<organism evidence="2 3">
    <name type="scientific">Schizopora paradoxa</name>
    <dbReference type="NCBI Taxonomy" id="27342"/>
    <lineage>
        <taxon>Eukaryota</taxon>
        <taxon>Fungi</taxon>
        <taxon>Dikarya</taxon>
        <taxon>Basidiomycota</taxon>
        <taxon>Agaricomycotina</taxon>
        <taxon>Agaricomycetes</taxon>
        <taxon>Hymenochaetales</taxon>
        <taxon>Schizoporaceae</taxon>
        <taxon>Schizopora</taxon>
    </lineage>
</organism>
<proteinExistence type="predicted"/>
<name>A0A0H2RX92_9AGAM</name>